<organism evidence="2 3">
    <name type="scientific">Symbiodinium necroappetens</name>
    <dbReference type="NCBI Taxonomy" id="1628268"/>
    <lineage>
        <taxon>Eukaryota</taxon>
        <taxon>Sar</taxon>
        <taxon>Alveolata</taxon>
        <taxon>Dinophyceae</taxon>
        <taxon>Suessiales</taxon>
        <taxon>Symbiodiniaceae</taxon>
        <taxon>Symbiodinium</taxon>
    </lineage>
</organism>
<feature type="region of interest" description="Disordered" evidence="1">
    <location>
        <begin position="939"/>
        <end position="985"/>
    </location>
</feature>
<dbReference type="GO" id="GO:0003677">
    <property type="term" value="F:DNA binding"/>
    <property type="evidence" value="ECO:0007669"/>
    <property type="project" value="InterPro"/>
</dbReference>
<dbReference type="OrthoDB" id="448994at2759"/>
<dbReference type="Proteomes" id="UP000601435">
    <property type="component" value="Unassembled WGS sequence"/>
</dbReference>
<dbReference type="EMBL" id="CAJNJA010041908">
    <property type="protein sequence ID" value="CAE7779005.1"/>
    <property type="molecule type" value="Genomic_DNA"/>
</dbReference>
<protein>
    <submittedName>
        <fullName evidence="2">Uncharacterized protein</fullName>
    </submittedName>
</protein>
<dbReference type="InterPro" id="IPR011010">
    <property type="entry name" value="DNA_brk_join_enz"/>
</dbReference>
<evidence type="ECO:0000256" key="1">
    <source>
        <dbReference type="SAM" id="MobiDB-lite"/>
    </source>
</evidence>
<dbReference type="InterPro" id="IPR043502">
    <property type="entry name" value="DNA/RNA_pol_sf"/>
</dbReference>
<proteinExistence type="predicted"/>
<keyword evidence="3" id="KW-1185">Reference proteome</keyword>
<reference evidence="2" key="1">
    <citation type="submission" date="2021-02" db="EMBL/GenBank/DDBJ databases">
        <authorList>
            <person name="Dougan E. K."/>
            <person name="Rhodes N."/>
            <person name="Thang M."/>
            <person name="Chan C."/>
        </authorList>
    </citation>
    <scope>NUCLEOTIDE SEQUENCE</scope>
</reference>
<dbReference type="SUPFAM" id="SSF56672">
    <property type="entry name" value="DNA/RNA polymerases"/>
    <property type="match status" value="1"/>
</dbReference>
<sequence length="1315" mass="146062">MSLAAGTRVYICYDLPPPELWHERLVLASCACGRGWHIVLTPDFDVFPEHISLENDDISGFRVGRALQLPAGLDDSNTYRFRNMPAGEEMTQMRLDAQHAAAALAFPPGAGPGLAAPPAAAPAGAPASAASAGGKWVCIESTEHRLRGDIVSLDGSEIVQGDLALKPDGGSWIAIRRMGDDDISKYKGKEAAADARLLGISFQGLQRDERLWRDVSKETHAEEFADWNVPGPRTAAWCVRFLNRRNGGPMDHHRWWMTNHGLQADAWGATEHENLMKILDRLGRFDGLDLSNLAGAELAFRRLQLIEYFYSDRGPGGGKGSGKNKEKKVDEAYKAEAAVFTGTHREFGDTMVAPELLDYVSKEVEKDASVMKQGWVRDIVTSLNSMYAGDEFVGEPASLAPFNRELVSLPPVGGSPSSLTAILGPEAESVVKVLRQKMVSPNEAGDFKREAGLKAPYFDPKLKHCRVSYVQFLRRLEAAGLVEYRLHVREQVGLFCVWKKSGKQRLIVDARLSNCWFGASSKVSLATGASFAALDVDPGPPIEVGGVDIADAFYQIELPTEFRDLFGLRPVQSGEVDLWTLGGRPVSPTQKVFPVFKAVPMGWTHALWICQQCHEHVVNSIPKLPASLRLVDGKPAPHMRPFVHTEYVDNFVALSQRQGLVKELATEVQGALQERGLPTHEVEAAVGGDTLGWHFSDTSPTVTVTTRRLWKLRLATDELLARGWATGQLLEKFIGHFTFAGLLRREYLSIFQACYCFIRKCYKRHSRLWPQVRRELFWARSLLPLLQRDLSAPWSKEVYATDASTWGRGVAVSTHEIQSVREVGHVCDRWRFSREQEAATLVPEKHGAGSCLDILELETLRAQCPTVPVPEIPLSFLDCEWKKVSSGQWQRQEPIAILEGRAIVWTLQHLARAQRNHGARHVVLSDSMTSVLALSKGAKDGAHKLSPSTSRAVQQEKMPVLSGKQIKEQKAASRKRKHADSTPLAQSNVKEPCFLERQAVTPSREQSYARAWAGFLQFVKTHRLKINTVPDLDAAVAWAINEQFFEGDSLATPQTLLAAVKYHRQDVAKVAVLTRAGQALRGFRRLAPSQARTPLPYPMLAFMMIQTVLAGEYWVAFWMALTWAVSCRPGETLKLAVKHIVSPNKLCRHYSLLLSPSGPMDLCLPSKTGDMDENLLIDQPYLQWVGQILGRMKSRMQADQPLFHFDVGHAGQVFKNIAVAAGYQPLGVVHSYQIRHGAASTDALTGLRTMEEIAKRGRWRCLSSVRRYEQGGKLAQIFGQLSEVQQNEALRAEKQVGHVMTSRFIEFFPPGRSLS</sequence>
<gene>
    <name evidence="2" type="ORF">SNEC2469_LOCUS22811</name>
</gene>
<evidence type="ECO:0000313" key="3">
    <source>
        <dbReference type="Proteomes" id="UP000601435"/>
    </source>
</evidence>
<comment type="caution">
    <text evidence="2">The sequence shown here is derived from an EMBL/GenBank/DDBJ whole genome shotgun (WGS) entry which is preliminary data.</text>
</comment>
<dbReference type="SUPFAM" id="SSF56349">
    <property type="entry name" value="DNA breaking-rejoining enzymes"/>
    <property type="match status" value="1"/>
</dbReference>
<accession>A0A812YHS6</accession>
<evidence type="ECO:0000313" key="2">
    <source>
        <dbReference type="EMBL" id="CAE7779005.1"/>
    </source>
</evidence>
<name>A0A812YHS6_9DINO</name>